<keyword evidence="2" id="KW-0689">Ribosomal protein</keyword>
<feature type="domain" description="S1 motif" evidence="4">
    <location>
        <begin position="123"/>
        <end position="191"/>
    </location>
</feature>
<dbReference type="Proteomes" id="UP000245539">
    <property type="component" value="Unassembled WGS sequence"/>
</dbReference>
<comment type="caution">
    <text evidence="5">The sequence shown here is derived from an EMBL/GenBank/DDBJ whole genome shotgun (WGS) entry which is preliminary data.</text>
</comment>
<protein>
    <recommendedName>
        <fullName evidence="4">S1 motif domain-containing protein</fullName>
    </recommendedName>
</protein>
<evidence type="ECO:0000256" key="1">
    <source>
        <dbReference type="ARBA" id="ARBA00006767"/>
    </source>
</evidence>
<dbReference type="GO" id="GO:0003729">
    <property type="term" value="F:mRNA binding"/>
    <property type="evidence" value="ECO:0007669"/>
    <property type="project" value="TreeGrafter"/>
</dbReference>
<dbReference type="Gene3D" id="2.40.50.140">
    <property type="entry name" value="Nucleic acid-binding proteins"/>
    <property type="match status" value="3"/>
</dbReference>
<dbReference type="InterPro" id="IPR035104">
    <property type="entry name" value="Ribosomal_protein_S1-like"/>
</dbReference>
<dbReference type="AlphaFoldDB" id="A0A317CKZ5"/>
<proteinExistence type="inferred from homology"/>
<dbReference type="PROSITE" id="PS50126">
    <property type="entry name" value="S1"/>
    <property type="match status" value="3"/>
</dbReference>
<dbReference type="PRINTS" id="PR00681">
    <property type="entry name" value="RIBOSOMALS1"/>
</dbReference>
<evidence type="ECO:0000259" key="4">
    <source>
        <dbReference type="PROSITE" id="PS50126"/>
    </source>
</evidence>
<dbReference type="SUPFAM" id="SSF50249">
    <property type="entry name" value="Nucleic acid-binding proteins"/>
    <property type="match status" value="3"/>
</dbReference>
<dbReference type="EMBL" id="QGKM01000029">
    <property type="protein sequence ID" value="PWQ97032.1"/>
    <property type="molecule type" value="Genomic_DNA"/>
</dbReference>
<comment type="similarity">
    <text evidence="1">Belongs to the bacterial ribosomal protein bS1 family.</text>
</comment>
<evidence type="ECO:0000256" key="3">
    <source>
        <dbReference type="ARBA" id="ARBA00023274"/>
    </source>
</evidence>
<dbReference type="GO" id="GO:0006412">
    <property type="term" value="P:translation"/>
    <property type="evidence" value="ECO:0007669"/>
    <property type="project" value="TreeGrafter"/>
</dbReference>
<dbReference type="OrthoDB" id="1777747at2"/>
<dbReference type="GO" id="GO:0022627">
    <property type="term" value="C:cytosolic small ribosomal subunit"/>
    <property type="evidence" value="ECO:0007669"/>
    <property type="project" value="TreeGrafter"/>
</dbReference>
<keyword evidence="3" id="KW-0687">Ribonucleoprotein</keyword>
<evidence type="ECO:0000313" key="6">
    <source>
        <dbReference type="Proteomes" id="UP000245539"/>
    </source>
</evidence>
<dbReference type="InterPro" id="IPR012340">
    <property type="entry name" value="NA-bd_OB-fold"/>
</dbReference>
<evidence type="ECO:0000256" key="2">
    <source>
        <dbReference type="ARBA" id="ARBA00022980"/>
    </source>
</evidence>
<dbReference type="InterPro" id="IPR003029">
    <property type="entry name" value="S1_domain"/>
</dbReference>
<dbReference type="GO" id="GO:0003735">
    <property type="term" value="F:structural constituent of ribosome"/>
    <property type="evidence" value="ECO:0007669"/>
    <property type="project" value="TreeGrafter"/>
</dbReference>
<dbReference type="InterPro" id="IPR050437">
    <property type="entry name" value="Ribos_protein_bS1-like"/>
</dbReference>
<accession>A0A317CKZ5</accession>
<dbReference type="PANTHER" id="PTHR10724:SF7">
    <property type="entry name" value="SMALL RIBOSOMAL SUBUNIT PROTEIN BS1C"/>
    <property type="match status" value="1"/>
</dbReference>
<feature type="domain" description="S1 motif" evidence="4">
    <location>
        <begin position="295"/>
        <end position="365"/>
    </location>
</feature>
<reference evidence="5 6" key="1">
    <citation type="submission" date="2018-05" db="EMBL/GenBank/DDBJ databases">
        <title>Leucothrix arctica sp. nov., isolated from Arctic seawater.</title>
        <authorList>
            <person name="Choi A."/>
            <person name="Baek K."/>
        </authorList>
    </citation>
    <scope>NUCLEOTIDE SEQUENCE [LARGE SCALE GENOMIC DNA]</scope>
    <source>
        <strain evidence="5 6">JCM 18388</strain>
    </source>
</reference>
<feature type="domain" description="S1 motif" evidence="4">
    <location>
        <begin position="208"/>
        <end position="278"/>
    </location>
</feature>
<gene>
    <name evidence="5" type="ORF">DKW60_11460</name>
</gene>
<evidence type="ECO:0000313" key="5">
    <source>
        <dbReference type="EMBL" id="PWQ97032.1"/>
    </source>
</evidence>
<sequence>MFLDPVVNLLQNIVNKTTSIEGVNLAQDWDALLEACDNETIVFGYVDHKVERGYMIRFGDILGFAPRYRFDLCDYDLVPDIFIDKPLPFKILSLDEDNDHLVVSRLDAVAEIHTDLLESLSKNQIVQGVVSSVMDTLVTIDVGGITCLISQSEISWQPFNHPSELLEVGDQVSVKLLKVVPGKAYLTASLKQLDNTCWQAFVDEHDVGSVVTVRVTNVTEFGYFVTYENQLSGILHWSEISWKPRSKQSVMTYSKGDVLEVKVSDLDFEKQRVSFSLKAMQPDPVEIVFSEYQVGDIVTGVIRSRTDFGLFVEIAENFNGLLHFSNLSWFSNSKNNLVNFRAGMPIRCVIIDIDKDNERVGLGLKQLYQNPLEIQPSVHSLEKSPDFPREVRVAVSSFFQANCHNQVVGLLTDIQQKMRQHINLQVDNVFFDHQEIVLPDILVVLISDDFFASEANQVFRAYLASIKGTPPLILPIVADVVSEAQKDPLLEIAGLPVDGKPLQQWRVKSAYWSTVNKALTKSVRYVAGLK</sequence>
<dbReference type="Pfam" id="PF00575">
    <property type="entry name" value="S1"/>
    <property type="match status" value="3"/>
</dbReference>
<dbReference type="SMART" id="SM00316">
    <property type="entry name" value="S1"/>
    <property type="match status" value="4"/>
</dbReference>
<dbReference type="PANTHER" id="PTHR10724">
    <property type="entry name" value="30S RIBOSOMAL PROTEIN S1"/>
    <property type="match status" value="1"/>
</dbReference>
<organism evidence="5 6">
    <name type="scientific">Leucothrix pacifica</name>
    <dbReference type="NCBI Taxonomy" id="1247513"/>
    <lineage>
        <taxon>Bacteria</taxon>
        <taxon>Pseudomonadati</taxon>
        <taxon>Pseudomonadota</taxon>
        <taxon>Gammaproteobacteria</taxon>
        <taxon>Thiotrichales</taxon>
        <taxon>Thiotrichaceae</taxon>
        <taxon>Leucothrix</taxon>
    </lineage>
</organism>
<name>A0A317CKZ5_9GAMM</name>
<keyword evidence="6" id="KW-1185">Reference proteome</keyword>